<protein>
    <submittedName>
        <fullName evidence="1">Uncharacterized protein</fullName>
    </submittedName>
</protein>
<gene>
    <name evidence="1" type="ORF">HDF16_005707</name>
</gene>
<dbReference type="AlphaFoldDB" id="A0A7W7ZKN9"/>
<proteinExistence type="predicted"/>
<dbReference type="EMBL" id="JACHIP010000024">
    <property type="protein sequence ID" value="MBB5060971.1"/>
    <property type="molecule type" value="Genomic_DNA"/>
</dbReference>
<evidence type="ECO:0000313" key="1">
    <source>
        <dbReference type="EMBL" id="MBB5060971.1"/>
    </source>
</evidence>
<reference evidence="1 2" key="1">
    <citation type="submission" date="2020-08" db="EMBL/GenBank/DDBJ databases">
        <title>Genomic Encyclopedia of Type Strains, Phase IV (KMG-V): Genome sequencing to study the core and pangenomes of soil and plant-associated prokaryotes.</title>
        <authorList>
            <person name="Whitman W."/>
        </authorList>
    </citation>
    <scope>NUCLEOTIDE SEQUENCE [LARGE SCALE GENOMIC DNA]</scope>
    <source>
        <strain evidence="1 2">M8UP14</strain>
    </source>
</reference>
<dbReference type="Proteomes" id="UP000540989">
    <property type="component" value="Unassembled WGS sequence"/>
</dbReference>
<organism evidence="1 2">
    <name type="scientific">Granulicella aggregans</name>
    <dbReference type="NCBI Taxonomy" id="474949"/>
    <lineage>
        <taxon>Bacteria</taxon>
        <taxon>Pseudomonadati</taxon>
        <taxon>Acidobacteriota</taxon>
        <taxon>Terriglobia</taxon>
        <taxon>Terriglobales</taxon>
        <taxon>Acidobacteriaceae</taxon>
        <taxon>Granulicella</taxon>
    </lineage>
</organism>
<comment type="caution">
    <text evidence="1">The sequence shown here is derived from an EMBL/GenBank/DDBJ whole genome shotgun (WGS) entry which is preliminary data.</text>
</comment>
<keyword evidence="2" id="KW-1185">Reference proteome</keyword>
<sequence length="146" mass="15723">MSRPLQLHPDLQALIDSLLSFAKSMLVEEGSFNPFGAIMDTGGAIQWVAADSGEEFPASQVSIDILTNTFKEMAASGDVRAATICYDALAVPPGKTVKVDAIGFALEHRSGESVTALIPYIRGENKDVDCGDLFTVERSPPFFEIR</sequence>
<accession>A0A7W7ZKN9</accession>
<name>A0A7W7ZKN9_9BACT</name>
<evidence type="ECO:0000313" key="2">
    <source>
        <dbReference type="Proteomes" id="UP000540989"/>
    </source>
</evidence>